<protein>
    <submittedName>
        <fullName evidence="1">Uncharacterized protein</fullName>
    </submittedName>
</protein>
<dbReference type="EMBL" id="GGEC01066326">
    <property type="protein sequence ID" value="MBX46810.1"/>
    <property type="molecule type" value="Transcribed_RNA"/>
</dbReference>
<accession>A0A2P2NWI6</accession>
<proteinExistence type="predicted"/>
<evidence type="ECO:0000313" key="1">
    <source>
        <dbReference type="EMBL" id="MBX46810.1"/>
    </source>
</evidence>
<name>A0A2P2NWI6_RHIMU</name>
<reference evidence="1" key="1">
    <citation type="submission" date="2018-02" db="EMBL/GenBank/DDBJ databases">
        <title>Rhizophora mucronata_Transcriptome.</title>
        <authorList>
            <person name="Meera S.P."/>
            <person name="Sreeshan A."/>
            <person name="Augustine A."/>
        </authorList>
    </citation>
    <scope>NUCLEOTIDE SEQUENCE</scope>
    <source>
        <tissue evidence="1">Leaf</tissue>
    </source>
</reference>
<dbReference type="AlphaFoldDB" id="A0A2P2NWI6"/>
<sequence>MTVNYPPLACLSSSLLYVVSLSHVYKCTQRLLSGQIEI</sequence>
<organism evidence="1">
    <name type="scientific">Rhizophora mucronata</name>
    <name type="common">Asiatic mangrove</name>
    <dbReference type="NCBI Taxonomy" id="61149"/>
    <lineage>
        <taxon>Eukaryota</taxon>
        <taxon>Viridiplantae</taxon>
        <taxon>Streptophyta</taxon>
        <taxon>Embryophyta</taxon>
        <taxon>Tracheophyta</taxon>
        <taxon>Spermatophyta</taxon>
        <taxon>Magnoliopsida</taxon>
        <taxon>eudicotyledons</taxon>
        <taxon>Gunneridae</taxon>
        <taxon>Pentapetalae</taxon>
        <taxon>rosids</taxon>
        <taxon>fabids</taxon>
        <taxon>Malpighiales</taxon>
        <taxon>Rhizophoraceae</taxon>
        <taxon>Rhizophora</taxon>
    </lineage>
</organism>